<feature type="transmembrane region" description="Helical" evidence="5">
    <location>
        <begin position="100"/>
        <end position="119"/>
    </location>
</feature>
<feature type="transmembrane region" description="Helical" evidence="5">
    <location>
        <begin position="72"/>
        <end position="93"/>
    </location>
</feature>
<keyword evidence="3 5" id="KW-1133">Transmembrane helix</keyword>
<comment type="caution">
    <text evidence="6">The sequence shown here is derived from an EMBL/GenBank/DDBJ whole genome shotgun (WGS) entry which is preliminary data.</text>
</comment>
<comment type="subcellular location">
    <subcellularLocation>
        <location evidence="1">Membrane</location>
        <topology evidence="1">Multi-pass membrane protein</topology>
    </subcellularLocation>
</comment>
<keyword evidence="4 5" id="KW-0472">Membrane</keyword>
<name>A0ABN2X0G5_9ACTN</name>
<organism evidence="6 7">
    <name type="scientific">Kitasatospora saccharophila</name>
    <dbReference type="NCBI Taxonomy" id="407973"/>
    <lineage>
        <taxon>Bacteria</taxon>
        <taxon>Bacillati</taxon>
        <taxon>Actinomycetota</taxon>
        <taxon>Actinomycetes</taxon>
        <taxon>Kitasatosporales</taxon>
        <taxon>Streptomycetaceae</taxon>
        <taxon>Kitasatospora</taxon>
    </lineage>
</organism>
<dbReference type="Pfam" id="PF13564">
    <property type="entry name" value="DoxX_2"/>
    <property type="match status" value="1"/>
</dbReference>
<feature type="transmembrane region" description="Helical" evidence="5">
    <location>
        <begin position="6"/>
        <end position="25"/>
    </location>
</feature>
<evidence type="ECO:0000256" key="5">
    <source>
        <dbReference type="SAM" id="Phobius"/>
    </source>
</evidence>
<protein>
    <submittedName>
        <fullName evidence="6">DoxX family protein</fullName>
    </submittedName>
</protein>
<keyword evidence="7" id="KW-1185">Reference proteome</keyword>
<evidence type="ECO:0000313" key="6">
    <source>
        <dbReference type="EMBL" id="GAA2102282.1"/>
    </source>
</evidence>
<dbReference type="EMBL" id="BAAANS010000023">
    <property type="protein sequence ID" value="GAA2102282.1"/>
    <property type="molecule type" value="Genomic_DNA"/>
</dbReference>
<dbReference type="Proteomes" id="UP001500897">
    <property type="component" value="Unassembled WGS sequence"/>
</dbReference>
<evidence type="ECO:0000256" key="1">
    <source>
        <dbReference type="ARBA" id="ARBA00004141"/>
    </source>
</evidence>
<dbReference type="RefSeq" id="WP_344553325.1">
    <property type="nucleotide sequence ID" value="NZ_BAAANS010000023.1"/>
</dbReference>
<dbReference type="InterPro" id="IPR032808">
    <property type="entry name" value="DoxX"/>
</dbReference>
<evidence type="ECO:0000256" key="3">
    <source>
        <dbReference type="ARBA" id="ARBA00022989"/>
    </source>
</evidence>
<reference evidence="6 7" key="1">
    <citation type="journal article" date="2019" name="Int. J. Syst. Evol. Microbiol.">
        <title>The Global Catalogue of Microorganisms (GCM) 10K type strain sequencing project: providing services to taxonomists for standard genome sequencing and annotation.</title>
        <authorList>
            <consortium name="The Broad Institute Genomics Platform"/>
            <consortium name="The Broad Institute Genome Sequencing Center for Infectious Disease"/>
            <person name="Wu L."/>
            <person name="Ma J."/>
        </authorList>
    </citation>
    <scope>NUCLEOTIDE SEQUENCE [LARGE SCALE GENOMIC DNA]</scope>
    <source>
        <strain evidence="6 7">JCM 14559</strain>
    </source>
</reference>
<sequence length="124" mass="12542">MNITLWIVATVLALAFLASGLMKLGQPREKLVASGMGWAEDVAPGAIKALGATQVLGALGLVLPAVTGIATVLVPCAATGLGVTMVGAAIVHLRRGEAKSLPVNLVLLALAALVAWGRFGPYAF</sequence>
<proteinExistence type="predicted"/>
<evidence type="ECO:0000313" key="7">
    <source>
        <dbReference type="Proteomes" id="UP001500897"/>
    </source>
</evidence>
<keyword evidence="2 5" id="KW-0812">Transmembrane</keyword>
<gene>
    <name evidence="6" type="ORF">GCM10009759_36710</name>
</gene>
<accession>A0ABN2X0G5</accession>
<evidence type="ECO:0000256" key="4">
    <source>
        <dbReference type="ARBA" id="ARBA00023136"/>
    </source>
</evidence>
<evidence type="ECO:0000256" key="2">
    <source>
        <dbReference type="ARBA" id="ARBA00022692"/>
    </source>
</evidence>